<reference evidence="2" key="1">
    <citation type="submission" date="2013-07" db="EMBL/GenBank/DDBJ databases">
        <title>The genome of an arbuscular mycorrhizal fungus provides insights into the evolution of the oldest plant symbiosis.</title>
        <authorList>
            <consortium name="DOE Joint Genome Institute"/>
            <person name="Tisserant E."/>
            <person name="Malbreil M."/>
            <person name="Kuo A."/>
            <person name="Kohler A."/>
            <person name="Symeonidi A."/>
            <person name="Balestrini R."/>
            <person name="Charron P."/>
            <person name="Duensing N."/>
            <person name="Frei-dit-Frey N."/>
            <person name="Gianinazzi-Pearson V."/>
            <person name="Gilbert B."/>
            <person name="Handa Y."/>
            <person name="Hijri M."/>
            <person name="Kaul R."/>
            <person name="Kawaguchi M."/>
            <person name="Krajinski F."/>
            <person name="Lammers P."/>
            <person name="Lapierre D."/>
            <person name="Masclaux F.G."/>
            <person name="Murat C."/>
            <person name="Morin E."/>
            <person name="Ndikumana S."/>
            <person name="Pagni M."/>
            <person name="Petitpierre D."/>
            <person name="Requena N."/>
            <person name="Rosikiewicz P."/>
            <person name="Riley R."/>
            <person name="Saito K."/>
            <person name="San Clemente H."/>
            <person name="Shapiro H."/>
            <person name="van Tuinen D."/>
            <person name="Becard G."/>
            <person name="Bonfante P."/>
            <person name="Paszkowski U."/>
            <person name="Shachar-Hill Y."/>
            <person name="Young J.P."/>
            <person name="Sanders I.R."/>
            <person name="Henrissat B."/>
            <person name="Rensing S.A."/>
            <person name="Grigoriev I.V."/>
            <person name="Corradi N."/>
            <person name="Roux C."/>
            <person name="Martin F."/>
        </authorList>
    </citation>
    <scope>NUCLEOTIDE SEQUENCE</scope>
    <source>
        <strain evidence="2">DAOM 197198</strain>
    </source>
</reference>
<evidence type="ECO:0000256" key="1">
    <source>
        <dbReference type="SAM" id="Coils"/>
    </source>
</evidence>
<organism evidence="2">
    <name type="scientific">Rhizophagus irregularis (strain DAOM 181602 / DAOM 197198 / MUCL 43194)</name>
    <name type="common">Arbuscular mycorrhizal fungus</name>
    <name type="synonym">Glomus intraradices</name>
    <dbReference type="NCBI Taxonomy" id="747089"/>
    <lineage>
        <taxon>Eukaryota</taxon>
        <taxon>Fungi</taxon>
        <taxon>Fungi incertae sedis</taxon>
        <taxon>Mucoromycota</taxon>
        <taxon>Glomeromycotina</taxon>
        <taxon>Glomeromycetes</taxon>
        <taxon>Glomerales</taxon>
        <taxon>Glomeraceae</taxon>
        <taxon>Rhizophagus</taxon>
    </lineage>
</organism>
<dbReference type="HOGENOM" id="CLU_2850821_0_0_1"/>
<proteinExistence type="predicted"/>
<keyword evidence="1" id="KW-0175">Coiled coil</keyword>
<name>U9TZ19_RHIID</name>
<sequence length="65" mass="7789">MPTYMKTLEERSQSLILKEHKISEALKITEKEKMKRDAENAKLKIRIKELKSKNIEFRDKLTKVE</sequence>
<feature type="coiled-coil region" evidence="1">
    <location>
        <begin position="31"/>
        <end position="60"/>
    </location>
</feature>
<dbReference type="AlphaFoldDB" id="U9TZ19"/>
<gene>
    <name evidence="2" type="ORF">GLOINDRAFT_26883</name>
</gene>
<protein>
    <submittedName>
        <fullName evidence="2">Uncharacterized protein</fullName>
    </submittedName>
</protein>
<dbReference type="EMBL" id="KI284697">
    <property type="protein sequence ID" value="ESA12662.1"/>
    <property type="molecule type" value="Genomic_DNA"/>
</dbReference>
<accession>U9TZ19</accession>
<evidence type="ECO:0000313" key="2">
    <source>
        <dbReference type="EMBL" id="ESA12662.1"/>
    </source>
</evidence>